<feature type="chain" id="PRO_5015043061" evidence="1">
    <location>
        <begin position="25"/>
        <end position="135"/>
    </location>
</feature>
<sequence length="135" mass="14821">MQWLKTCLSLFLSFAILFVGSAAAAASVHKKCLMSSEKMQSMQMMQSPENNQVNAAHMDCMKADSKIKKITVHDSSCMSEPDCIASFAKIAFPKDSLVPLPEIAGPLLDQSNFTSPNQQLPPSILYSLWRPPQAT</sequence>
<protein>
    <submittedName>
        <fullName evidence="2">Uncharacterized protein</fullName>
    </submittedName>
</protein>
<dbReference type="Proteomes" id="UP000315888">
    <property type="component" value="Unassembled WGS sequence"/>
</dbReference>
<evidence type="ECO:0000313" key="2">
    <source>
        <dbReference type="EMBL" id="KZA16195.1"/>
    </source>
</evidence>
<name>A0A0M3FRY0_ACIBA</name>
<reference evidence="2 4" key="1">
    <citation type="submission" date="2016-01" db="EMBL/GenBank/DDBJ databases">
        <title>Draft sequences of Acinetobacter baumannii isolates from wounded military personnel.</title>
        <authorList>
            <person name="Arivett B.A."/>
            <person name="Fiester S.E."/>
            <person name="Ream D.C."/>
            <person name="Actis L.A."/>
        </authorList>
    </citation>
    <scope>NUCLEOTIDE SEQUENCE [LARGE SCALE GENOMIC DNA]</scope>
    <source>
        <strain evidence="2 4">AB2828</strain>
    </source>
</reference>
<organism evidence="2 4">
    <name type="scientific">Acinetobacter baumannii</name>
    <dbReference type="NCBI Taxonomy" id="470"/>
    <lineage>
        <taxon>Bacteria</taxon>
        <taxon>Pseudomonadati</taxon>
        <taxon>Pseudomonadota</taxon>
        <taxon>Gammaproteobacteria</taxon>
        <taxon>Moraxellales</taxon>
        <taxon>Moraxellaceae</taxon>
        <taxon>Acinetobacter</taxon>
        <taxon>Acinetobacter calcoaceticus/baumannii complex</taxon>
    </lineage>
</organism>
<accession>A0A0M3FRY0</accession>
<feature type="signal peptide" evidence="1">
    <location>
        <begin position="1"/>
        <end position="24"/>
    </location>
</feature>
<evidence type="ECO:0000313" key="4">
    <source>
        <dbReference type="Proteomes" id="UP000076296"/>
    </source>
</evidence>
<evidence type="ECO:0000256" key="1">
    <source>
        <dbReference type="SAM" id="SignalP"/>
    </source>
</evidence>
<evidence type="ECO:0000313" key="5">
    <source>
        <dbReference type="Proteomes" id="UP000315888"/>
    </source>
</evidence>
<dbReference type="EMBL" id="LRDT01000030">
    <property type="protein sequence ID" value="KZA16195.1"/>
    <property type="molecule type" value="Genomic_DNA"/>
</dbReference>
<dbReference type="Proteomes" id="UP000076296">
    <property type="component" value="Unassembled WGS sequence"/>
</dbReference>
<gene>
    <name evidence="3" type="ORF">FJU42_08845</name>
    <name evidence="2" type="ORF">LV35_02258</name>
</gene>
<comment type="caution">
    <text evidence="2">The sequence shown here is derived from an EMBL/GenBank/DDBJ whole genome shotgun (WGS) entry which is preliminary data.</text>
</comment>
<keyword evidence="1" id="KW-0732">Signal</keyword>
<reference evidence="3 5" key="2">
    <citation type="submission" date="2019-06" db="EMBL/GenBank/DDBJ databases">
        <title>A Diverse Panel of Clinical Acinetobacter baumannii for Research Use.</title>
        <authorList>
            <person name="Mcgann P."/>
            <person name="Snesrud E."/>
            <person name="Galac M.R."/>
        </authorList>
    </citation>
    <scope>NUCLEOTIDE SEQUENCE [LARGE SCALE GENOMIC DNA]</scope>
    <source>
        <strain evidence="3 5">MRSN14237</strain>
    </source>
</reference>
<proteinExistence type="predicted"/>
<dbReference type="EMBL" id="VHGY01000023">
    <property type="protein sequence ID" value="TPU64827.1"/>
    <property type="molecule type" value="Genomic_DNA"/>
</dbReference>
<evidence type="ECO:0000313" key="3">
    <source>
        <dbReference type="EMBL" id="TPU64827.1"/>
    </source>
</evidence>
<dbReference type="AlphaFoldDB" id="A0A0M3FRY0"/>
<dbReference type="RefSeq" id="WP_001198643.1">
    <property type="nucleotide sequence ID" value="NZ_BHFY01000021.1"/>
</dbReference>